<evidence type="ECO:0000256" key="2">
    <source>
        <dbReference type="SAM" id="MobiDB-lite"/>
    </source>
</evidence>
<organism evidence="4 5">
    <name type="scientific">Ignelater luminosus</name>
    <name type="common">Cucubano</name>
    <name type="synonym">Pyrophorus luminosus</name>
    <dbReference type="NCBI Taxonomy" id="2038154"/>
    <lineage>
        <taxon>Eukaryota</taxon>
        <taxon>Metazoa</taxon>
        <taxon>Ecdysozoa</taxon>
        <taxon>Arthropoda</taxon>
        <taxon>Hexapoda</taxon>
        <taxon>Insecta</taxon>
        <taxon>Pterygota</taxon>
        <taxon>Neoptera</taxon>
        <taxon>Endopterygota</taxon>
        <taxon>Coleoptera</taxon>
        <taxon>Polyphaga</taxon>
        <taxon>Elateriformia</taxon>
        <taxon>Elateroidea</taxon>
        <taxon>Elateridae</taxon>
        <taxon>Agrypninae</taxon>
        <taxon>Pyrophorini</taxon>
        <taxon>Ignelater</taxon>
    </lineage>
</organism>
<feature type="compositionally biased region" description="Low complexity" evidence="2">
    <location>
        <begin position="158"/>
        <end position="167"/>
    </location>
</feature>
<dbReference type="Pfam" id="PF00339">
    <property type="entry name" value="Arrestin_N"/>
    <property type="match status" value="1"/>
</dbReference>
<dbReference type="SUPFAM" id="SSF81296">
    <property type="entry name" value="E set domains"/>
    <property type="match status" value="1"/>
</dbReference>
<dbReference type="InterPro" id="IPR014756">
    <property type="entry name" value="Ig_E-set"/>
</dbReference>
<evidence type="ECO:0000256" key="1">
    <source>
        <dbReference type="ARBA" id="ARBA00005298"/>
    </source>
</evidence>
<comment type="similarity">
    <text evidence="1">Belongs to the arrestin family.</text>
</comment>
<dbReference type="OrthoDB" id="2333384at2759"/>
<dbReference type="Proteomes" id="UP000801492">
    <property type="component" value="Unassembled WGS sequence"/>
</dbReference>
<keyword evidence="5" id="KW-1185">Reference proteome</keyword>
<evidence type="ECO:0000259" key="3">
    <source>
        <dbReference type="Pfam" id="PF00339"/>
    </source>
</evidence>
<evidence type="ECO:0000313" key="5">
    <source>
        <dbReference type="Proteomes" id="UP000801492"/>
    </source>
</evidence>
<feature type="non-terminal residue" evidence="4">
    <location>
        <position position="1"/>
    </location>
</feature>
<proteinExistence type="inferred from homology"/>
<comment type="caution">
    <text evidence="4">The sequence shown here is derived from an EMBL/GenBank/DDBJ whole genome shotgun (WGS) entry which is preliminary data.</text>
</comment>
<dbReference type="EMBL" id="VTPC01006607">
    <property type="protein sequence ID" value="KAF2894812.1"/>
    <property type="molecule type" value="Genomic_DNA"/>
</dbReference>
<dbReference type="InterPro" id="IPR011021">
    <property type="entry name" value="Arrestin-like_N"/>
</dbReference>
<accession>A0A8K0D0L7</accession>
<dbReference type="AlphaFoldDB" id="A0A8K0D0L7"/>
<protein>
    <recommendedName>
        <fullName evidence="3">Arrestin-like N-terminal domain-containing protein</fullName>
    </recommendedName>
</protein>
<evidence type="ECO:0000313" key="4">
    <source>
        <dbReference type="EMBL" id="KAF2894812.1"/>
    </source>
</evidence>
<dbReference type="Gene3D" id="2.60.40.640">
    <property type="match status" value="1"/>
</dbReference>
<sequence length="184" mass="19712">MAVLYTTSSVQLNLYKNDNVCNPGEGITGTVECFVNSVKTSSSNCLVALKGKSTTELSPGNYSYAFGFMLPPGCLPSSYDGIYGHILFNMSLSVTGFVPGQDINVDAYIQNLTRLSVEKMQLKIVLATVTLPNCHNLENEIALVIIGGIPLVGVSTSFSGGPSPTTSRQQTEEPTVSRNQRHSK</sequence>
<feature type="compositionally biased region" description="Polar residues" evidence="2">
    <location>
        <begin position="168"/>
        <end position="178"/>
    </location>
</feature>
<reference evidence="4" key="1">
    <citation type="submission" date="2019-08" db="EMBL/GenBank/DDBJ databases">
        <title>The genome of the North American firefly Photinus pyralis.</title>
        <authorList>
            <consortium name="Photinus pyralis genome working group"/>
            <person name="Fallon T.R."/>
            <person name="Sander Lower S.E."/>
            <person name="Weng J.-K."/>
        </authorList>
    </citation>
    <scope>NUCLEOTIDE SEQUENCE</scope>
    <source>
        <strain evidence="4">TRF0915ILg1</strain>
        <tissue evidence="4">Whole body</tissue>
    </source>
</reference>
<dbReference type="InterPro" id="IPR014752">
    <property type="entry name" value="Arrestin-like_C"/>
</dbReference>
<gene>
    <name evidence="4" type="ORF">ILUMI_11364</name>
</gene>
<feature type="domain" description="Arrestin-like N-terminal" evidence="3">
    <location>
        <begin position="46"/>
        <end position="93"/>
    </location>
</feature>
<name>A0A8K0D0L7_IGNLU</name>
<feature type="region of interest" description="Disordered" evidence="2">
    <location>
        <begin position="158"/>
        <end position="184"/>
    </location>
</feature>